<proteinExistence type="predicted"/>
<protein>
    <submittedName>
        <fullName evidence="1">Uncharacterized protein</fullName>
    </submittedName>
</protein>
<gene>
    <name evidence="1" type="ORF">X474_23980</name>
</gene>
<name>A0A0D2IZZ5_9BACT</name>
<comment type="caution">
    <text evidence="1">The sequence shown here is derived from an EMBL/GenBank/DDBJ whole genome shotgun (WGS) entry which is preliminary data.</text>
</comment>
<dbReference type="OrthoDB" id="275146at2"/>
<keyword evidence="2" id="KW-1185">Reference proteome</keyword>
<dbReference type="RefSeq" id="WP_044351928.1">
    <property type="nucleotide sequence ID" value="NZ_AZAC01000056.1"/>
</dbReference>
<accession>A0A0D2IZZ5</accession>
<evidence type="ECO:0000313" key="1">
    <source>
        <dbReference type="EMBL" id="KIX11539.1"/>
    </source>
</evidence>
<evidence type="ECO:0000313" key="2">
    <source>
        <dbReference type="Proteomes" id="UP000032233"/>
    </source>
</evidence>
<dbReference type="Proteomes" id="UP000032233">
    <property type="component" value="Unassembled WGS sequence"/>
</dbReference>
<dbReference type="InParanoid" id="A0A0D2IZZ5"/>
<organism evidence="1 2">
    <name type="scientific">Dethiosulfatarculus sandiegensis</name>
    <dbReference type="NCBI Taxonomy" id="1429043"/>
    <lineage>
        <taxon>Bacteria</taxon>
        <taxon>Pseudomonadati</taxon>
        <taxon>Thermodesulfobacteriota</taxon>
        <taxon>Desulfarculia</taxon>
        <taxon>Desulfarculales</taxon>
        <taxon>Desulfarculaceae</taxon>
        <taxon>Dethiosulfatarculus</taxon>
    </lineage>
</organism>
<dbReference type="EMBL" id="AZAC01000056">
    <property type="protein sequence ID" value="KIX11539.1"/>
    <property type="molecule type" value="Genomic_DNA"/>
</dbReference>
<sequence>MHTKPEPPYWTSEESWQAVNQSLFKLVNDPALKGMENLKASAMAMAEEMNKLDKLMEKLCQRTCPDCLGVCCLAKNIYYDFSDLLYIQLSQDKAPRRQTRKGLDEPCCYLTPRGCSIPRNRRPFICSWFICSDQEEIISRMLWGKERGLIKSLDKLLVMHRDLEKDFISLAC</sequence>
<reference evidence="1 2" key="1">
    <citation type="submission" date="2013-11" db="EMBL/GenBank/DDBJ databases">
        <title>Metagenomic analysis of a methanogenic consortium involved in long chain n-alkane degradation.</title>
        <authorList>
            <person name="Davidova I.A."/>
            <person name="Callaghan A.V."/>
            <person name="Wawrik B."/>
            <person name="Pruitt S."/>
            <person name="Marks C."/>
            <person name="Duncan K.E."/>
            <person name="Suflita J.M."/>
        </authorList>
    </citation>
    <scope>NUCLEOTIDE SEQUENCE [LARGE SCALE GENOMIC DNA]</scope>
    <source>
        <strain evidence="1 2">SPR</strain>
    </source>
</reference>
<dbReference type="AlphaFoldDB" id="A0A0D2IZZ5"/>